<feature type="region of interest" description="Disordered" evidence="1">
    <location>
        <begin position="90"/>
        <end position="123"/>
    </location>
</feature>
<evidence type="ECO:0000313" key="3">
    <source>
        <dbReference type="Proteomes" id="UP000321514"/>
    </source>
</evidence>
<protein>
    <submittedName>
        <fullName evidence="2">Uncharacterized protein</fullName>
    </submittedName>
</protein>
<comment type="caution">
    <text evidence="2">The sequence shown here is derived from an EMBL/GenBank/DDBJ whole genome shotgun (WGS) entry which is preliminary data.</text>
</comment>
<dbReference type="Proteomes" id="UP000321514">
    <property type="component" value="Unassembled WGS sequence"/>
</dbReference>
<evidence type="ECO:0000256" key="1">
    <source>
        <dbReference type="SAM" id="MobiDB-lite"/>
    </source>
</evidence>
<organism evidence="2 3">
    <name type="scientific">Myxococcus fulvus</name>
    <dbReference type="NCBI Taxonomy" id="33"/>
    <lineage>
        <taxon>Bacteria</taxon>
        <taxon>Pseudomonadati</taxon>
        <taxon>Myxococcota</taxon>
        <taxon>Myxococcia</taxon>
        <taxon>Myxococcales</taxon>
        <taxon>Cystobacterineae</taxon>
        <taxon>Myxococcaceae</taxon>
        <taxon>Myxococcus</taxon>
    </lineage>
</organism>
<dbReference type="EMBL" id="BJXR01000060">
    <property type="protein sequence ID" value="GEN12363.1"/>
    <property type="molecule type" value="Genomic_DNA"/>
</dbReference>
<reference evidence="2 3" key="1">
    <citation type="submission" date="2019-07" db="EMBL/GenBank/DDBJ databases">
        <title>Whole genome shotgun sequence of Myxococcus fulvus NBRC 100333.</title>
        <authorList>
            <person name="Hosoyama A."/>
            <person name="Uohara A."/>
            <person name="Ohji S."/>
            <person name="Ichikawa N."/>
        </authorList>
    </citation>
    <scope>NUCLEOTIDE SEQUENCE [LARGE SCALE GENOMIC DNA]</scope>
    <source>
        <strain evidence="2 3">NBRC 100333</strain>
    </source>
</reference>
<accession>A0A511TFD3</accession>
<name>A0A511TFD3_MYXFU</name>
<proteinExistence type="predicted"/>
<dbReference type="AlphaFoldDB" id="A0A511TFD3"/>
<feature type="compositionally biased region" description="Basic and acidic residues" evidence="1">
    <location>
        <begin position="90"/>
        <end position="110"/>
    </location>
</feature>
<sequence>MPQARADSYWEPFAGLDRVDPTGRSVESTGPDCGVAPHARPCAPNTPTQRTNAAMARVRIRDDNMVDLEGSRGRGGVSVVNGGQTGKLHFIELGRRFRPQRDDGPRERVSPRGPVGAVPLSPG</sequence>
<feature type="region of interest" description="Disordered" evidence="1">
    <location>
        <begin position="1"/>
        <end position="52"/>
    </location>
</feature>
<gene>
    <name evidence="2" type="ORF">MFU01_74000</name>
</gene>
<evidence type="ECO:0000313" key="2">
    <source>
        <dbReference type="EMBL" id="GEN12363.1"/>
    </source>
</evidence>